<keyword evidence="3" id="KW-1185">Reference proteome</keyword>
<evidence type="ECO:0000313" key="2">
    <source>
        <dbReference type="EMBL" id="SMP58522.1"/>
    </source>
</evidence>
<keyword evidence="1" id="KW-0472">Membrane</keyword>
<keyword evidence="1" id="KW-1133">Transmembrane helix</keyword>
<comment type="caution">
    <text evidence="2">The sequence shown here is derived from an EMBL/GenBank/DDBJ whole genome shotgun (WGS) entry which is preliminary data.</text>
</comment>
<gene>
    <name evidence="2" type="ORF">SAMN06296065_102488</name>
</gene>
<accession>A0ABY1Q3U0</accession>
<keyword evidence="1" id="KW-0812">Transmembrane</keyword>
<sequence>MTAYRYNRPTTAFLALTFPVWATATAAFYGLKEAWKERHYIARELKDALAYSFEPVTEAWGGLKAWVADKVETSKLYAMIGWDRIKAVYRAQIEQRLIALLVLFLAFPFALAAWAVLSVISAIEDRSFYPIVRAGKEVRWFLEDFVDVMKTGEA</sequence>
<evidence type="ECO:0000313" key="3">
    <source>
        <dbReference type="Proteomes" id="UP001157910"/>
    </source>
</evidence>
<name>A0ABY1Q3U0_9SPHN</name>
<reference evidence="2 3" key="1">
    <citation type="submission" date="2017-05" db="EMBL/GenBank/DDBJ databases">
        <authorList>
            <person name="Varghese N."/>
            <person name="Submissions S."/>
        </authorList>
    </citation>
    <scope>NUCLEOTIDE SEQUENCE [LARGE SCALE GENOMIC DNA]</scope>
    <source>
        <strain evidence="2 3">SM16</strain>
    </source>
</reference>
<feature type="transmembrane region" description="Helical" evidence="1">
    <location>
        <begin position="12"/>
        <end position="31"/>
    </location>
</feature>
<proteinExistence type="predicted"/>
<evidence type="ECO:0000256" key="1">
    <source>
        <dbReference type="SAM" id="Phobius"/>
    </source>
</evidence>
<organism evidence="2 3">
    <name type="scientific">Novosphingobium panipatense</name>
    <dbReference type="NCBI Taxonomy" id="428991"/>
    <lineage>
        <taxon>Bacteria</taxon>
        <taxon>Pseudomonadati</taxon>
        <taxon>Pseudomonadota</taxon>
        <taxon>Alphaproteobacteria</taxon>
        <taxon>Sphingomonadales</taxon>
        <taxon>Sphingomonadaceae</taxon>
        <taxon>Novosphingobium</taxon>
    </lineage>
</organism>
<dbReference type="RefSeq" id="WP_283405458.1">
    <property type="nucleotide sequence ID" value="NZ_FXUI01000002.1"/>
</dbReference>
<dbReference type="Proteomes" id="UP001157910">
    <property type="component" value="Unassembled WGS sequence"/>
</dbReference>
<feature type="transmembrane region" description="Helical" evidence="1">
    <location>
        <begin position="97"/>
        <end position="123"/>
    </location>
</feature>
<protein>
    <submittedName>
        <fullName evidence="2">Uncharacterized protein</fullName>
    </submittedName>
</protein>
<dbReference type="EMBL" id="FXUI01000002">
    <property type="protein sequence ID" value="SMP58522.1"/>
    <property type="molecule type" value="Genomic_DNA"/>
</dbReference>